<organism evidence="4 5">
    <name type="scientific">Olea europaea subsp. europaea</name>
    <dbReference type="NCBI Taxonomy" id="158383"/>
    <lineage>
        <taxon>Eukaryota</taxon>
        <taxon>Viridiplantae</taxon>
        <taxon>Streptophyta</taxon>
        <taxon>Embryophyta</taxon>
        <taxon>Tracheophyta</taxon>
        <taxon>Spermatophyta</taxon>
        <taxon>Magnoliopsida</taxon>
        <taxon>eudicotyledons</taxon>
        <taxon>Gunneridae</taxon>
        <taxon>Pentapetalae</taxon>
        <taxon>asterids</taxon>
        <taxon>lamiids</taxon>
        <taxon>Lamiales</taxon>
        <taxon>Oleaceae</taxon>
        <taxon>Oleeae</taxon>
        <taxon>Olea</taxon>
    </lineage>
</organism>
<protein>
    <recommendedName>
        <fullName evidence="6">DELLA protein</fullName>
    </recommendedName>
</protein>
<evidence type="ECO:0008006" key="6">
    <source>
        <dbReference type="Google" id="ProtNLM"/>
    </source>
</evidence>
<reference evidence="4 5" key="1">
    <citation type="submission" date="2019-12" db="EMBL/GenBank/DDBJ databases">
        <authorList>
            <person name="Alioto T."/>
            <person name="Alioto T."/>
            <person name="Gomez Garrido J."/>
        </authorList>
    </citation>
    <scope>NUCLEOTIDE SEQUENCE [LARGE SCALE GENOMIC DNA]</scope>
</reference>
<gene>
    <name evidence="4" type="ORF">OLEA9_A033344</name>
</gene>
<dbReference type="AlphaFoldDB" id="A0A8S0SAX7"/>
<dbReference type="Proteomes" id="UP000594638">
    <property type="component" value="Unassembled WGS sequence"/>
</dbReference>
<dbReference type="EMBL" id="CACTIH010004096">
    <property type="protein sequence ID" value="CAA2989414.1"/>
    <property type="molecule type" value="Genomic_DNA"/>
</dbReference>
<evidence type="ECO:0000256" key="3">
    <source>
        <dbReference type="PROSITE-ProRule" id="PRU01191"/>
    </source>
</evidence>
<evidence type="ECO:0000313" key="4">
    <source>
        <dbReference type="EMBL" id="CAA2989414.1"/>
    </source>
</evidence>
<keyword evidence="5" id="KW-1185">Reference proteome</keyword>
<dbReference type="Pfam" id="PF03514">
    <property type="entry name" value="GRAS"/>
    <property type="match status" value="1"/>
</dbReference>
<sequence>MHLYNSSLSNLSTQDKQDVEVAQLLLAAAEKVGYKQLDQARRLLGNCQWIASSASTPIRRSIHYFAEALLERIKKERGSTSRENETGETACLKREALAFVALNQELPYTQVLQFTAVQTILENVTRNQMFT</sequence>
<comment type="similarity">
    <text evidence="3">Belongs to the GRAS family.</text>
</comment>
<evidence type="ECO:0000256" key="1">
    <source>
        <dbReference type="ARBA" id="ARBA00023015"/>
    </source>
</evidence>
<comment type="caution">
    <text evidence="4">The sequence shown here is derived from an EMBL/GenBank/DDBJ whole genome shotgun (WGS) entry which is preliminary data.</text>
</comment>
<dbReference type="OrthoDB" id="770224at2759"/>
<evidence type="ECO:0000256" key="2">
    <source>
        <dbReference type="ARBA" id="ARBA00023163"/>
    </source>
</evidence>
<accession>A0A8S0SAX7</accession>
<dbReference type="InterPro" id="IPR005202">
    <property type="entry name" value="TF_GRAS"/>
</dbReference>
<comment type="caution">
    <text evidence="3">Lacks conserved residue(s) required for the propagation of feature annotation.</text>
</comment>
<keyword evidence="1" id="KW-0805">Transcription regulation</keyword>
<keyword evidence="2" id="KW-0804">Transcription</keyword>
<proteinExistence type="inferred from homology"/>
<dbReference type="Gramene" id="OE9A033344T1">
    <property type="protein sequence ID" value="OE9A033344C1"/>
    <property type="gene ID" value="OE9A033344"/>
</dbReference>
<dbReference type="PANTHER" id="PTHR31636">
    <property type="entry name" value="OSJNBA0084A10.13 PROTEIN-RELATED"/>
    <property type="match status" value="1"/>
</dbReference>
<name>A0A8S0SAX7_OLEEU</name>
<evidence type="ECO:0000313" key="5">
    <source>
        <dbReference type="Proteomes" id="UP000594638"/>
    </source>
</evidence>
<dbReference type="PROSITE" id="PS50985">
    <property type="entry name" value="GRAS"/>
    <property type="match status" value="1"/>
</dbReference>